<dbReference type="Proteomes" id="UP001159363">
    <property type="component" value="Chromosome 1"/>
</dbReference>
<dbReference type="InterPro" id="IPR051703">
    <property type="entry name" value="NF-kappa-B_Signaling_Reg"/>
</dbReference>
<organism evidence="1 2">
    <name type="scientific">Dryococelus australis</name>
    <dbReference type="NCBI Taxonomy" id="614101"/>
    <lineage>
        <taxon>Eukaryota</taxon>
        <taxon>Metazoa</taxon>
        <taxon>Ecdysozoa</taxon>
        <taxon>Arthropoda</taxon>
        <taxon>Hexapoda</taxon>
        <taxon>Insecta</taxon>
        <taxon>Pterygota</taxon>
        <taxon>Neoptera</taxon>
        <taxon>Polyneoptera</taxon>
        <taxon>Phasmatodea</taxon>
        <taxon>Verophasmatodea</taxon>
        <taxon>Anareolatae</taxon>
        <taxon>Phasmatidae</taxon>
        <taxon>Eurycanthinae</taxon>
        <taxon>Dryococelus</taxon>
    </lineage>
</organism>
<evidence type="ECO:0000313" key="2">
    <source>
        <dbReference type="Proteomes" id="UP001159363"/>
    </source>
</evidence>
<keyword evidence="2" id="KW-1185">Reference proteome</keyword>
<dbReference type="InterPro" id="IPR011335">
    <property type="entry name" value="Restrct_endonuc-II-like"/>
</dbReference>
<protein>
    <submittedName>
        <fullName evidence="1">Uncharacterized protein</fullName>
    </submittedName>
</protein>
<comment type="caution">
    <text evidence="1">The sequence shown here is derived from an EMBL/GenBank/DDBJ whole genome shotgun (WGS) entry which is preliminary data.</text>
</comment>
<sequence>MCNGRLNENKAIYLYEILYKVKVEPCRLTVKKPIPYLGASHDGLIGNNGLVEVNCLPCVTTKITGAAKTGQLCVHYENGFMYLKKNNKYWYQIQEVLRGRRDNNFWEAKLFPKLREFYLNCFLPEITDSLILRWIRLCVRAYIRQEQQRKIKK</sequence>
<dbReference type="InterPro" id="IPR011604">
    <property type="entry name" value="PDDEXK-like_dom_sf"/>
</dbReference>
<accession>A0ABQ9ILI3</accession>
<gene>
    <name evidence="1" type="ORF">PR048_002415</name>
</gene>
<evidence type="ECO:0000313" key="1">
    <source>
        <dbReference type="EMBL" id="KAJ8897069.1"/>
    </source>
</evidence>
<reference evidence="1 2" key="1">
    <citation type="submission" date="2023-02" db="EMBL/GenBank/DDBJ databases">
        <title>LHISI_Scaffold_Assembly.</title>
        <authorList>
            <person name="Stuart O.P."/>
            <person name="Cleave R."/>
            <person name="Magrath M.J.L."/>
            <person name="Mikheyev A.S."/>
        </authorList>
    </citation>
    <scope>NUCLEOTIDE SEQUENCE [LARGE SCALE GENOMIC DNA]</scope>
    <source>
        <strain evidence="1">Daus_M_001</strain>
        <tissue evidence="1">Leg muscle</tissue>
    </source>
</reference>
<dbReference type="PANTHER" id="PTHR46609:SF8">
    <property type="entry name" value="YQAJ VIRAL RECOMBINASE DOMAIN-CONTAINING PROTEIN"/>
    <property type="match status" value="1"/>
</dbReference>
<name>A0ABQ9ILI3_9NEOP</name>
<dbReference type="SUPFAM" id="SSF52980">
    <property type="entry name" value="Restriction endonuclease-like"/>
    <property type="match status" value="1"/>
</dbReference>
<feature type="non-terminal residue" evidence="1">
    <location>
        <position position="153"/>
    </location>
</feature>
<dbReference type="EMBL" id="JARBHB010000001">
    <property type="protein sequence ID" value="KAJ8897069.1"/>
    <property type="molecule type" value="Genomic_DNA"/>
</dbReference>
<proteinExistence type="predicted"/>
<dbReference type="Gene3D" id="3.90.320.10">
    <property type="match status" value="1"/>
</dbReference>
<dbReference type="PANTHER" id="PTHR46609">
    <property type="entry name" value="EXONUCLEASE, PHAGE-TYPE/RECB, C-TERMINAL DOMAIN-CONTAINING PROTEIN"/>
    <property type="match status" value="1"/>
</dbReference>